<dbReference type="EMBL" id="LC318031">
    <property type="protein sequence ID" value="BBB37193.1"/>
    <property type="molecule type" value="Genomic_DNA"/>
</dbReference>
<evidence type="ECO:0000313" key="1">
    <source>
        <dbReference type="EMBL" id="BBB37193.1"/>
    </source>
</evidence>
<reference evidence="1" key="1">
    <citation type="submission" date="2017-08" db="EMBL/GenBank/DDBJ databases">
        <title>Genome sequences of four large plasmids carrying some genes related to antimicrobial resistance in Escherichia coli strains isolated from beef cattle in Japan.</title>
        <authorList>
            <person name="Yamamoto S."/>
            <person name="Kitagawa W."/>
            <person name="Nakano M."/>
            <person name="Hirai K."/>
            <person name="Sone T."/>
            <person name="Asano K."/>
        </authorList>
    </citation>
    <scope>NUCLEOTIDE SEQUENCE</scope>
    <source>
        <strain evidence="1">QD1-1-ER-1</strain>
        <plasmid evidence="1">p15</plasmid>
    </source>
</reference>
<keyword evidence="1" id="KW-0614">Plasmid</keyword>
<name>A0A2Z5VJI2_ECOLX</name>
<feature type="non-terminal residue" evidence="1">
    <location>
        <position position="28"/>
    </location>
</feature>
<organism evidence="1">
    <name type="scientific">Escherichia coli</name>
    <dbReference type="NCBI Taxonomy" id="562"/>
    <lineage>
        <taxon>Bacteria</taxon>
        <taxon>Pseudomonadati</taxon>
        <taxon>Pseudomonadota</taxon>
        <taxon>Gammaproteobacteria</taxon>
        <taxon>Enterobacterales</taxon>
        <taxon>Enterobacteriaceae</taxon>
        <taxon>Escherichia</taxon>
    </lineage>
</organism>
<dbReference type="AlphaFoldDB" id="A0A2Z5VJI2"/>
<gene>
    <name evidence="1" type="primary">ydjB</name>
</gene>
<accession>A0A2Z5VJI2</accession>
<evidence type="ECO:0008006" key="2">
    <source>
        <dbReference type="Google" id="ProtNLM"/>
    </source>
</evidence>
<proteinExistence type="predicted"/>
<protein>
    <recommendedName>
        <fullName evidence="2">Amino acid-binding protein</fullName>
    </recommendedName>
</protein>
<geneLocation type="plasmid" evidence="1">
    <name>p15</name>
</geneLocation>
<sequence length="28" mass="2951">MFDVHVVLDNQIGQLALLGKTLGNKGIG</sequence>